<name>A0ABU1NKQ6_9BURK</name>
<dbReference type="RefSeq" id="WP_309906408.1">
    <property type="nucleotide sequence ID" value="NZ_JAVDRF010000013.1"/>
</dbReference>
<dbReference type="Gene3D" id="1.10.10.10">
    <property type="entry name" value="Winged helix-like DNA-binding domain superfamily/Winged helix DNA-binding domain"/>
    <property type="match status" value="1"/>
</dbReference>
<dbReference type="Gene3D" id="3.40.190.10">
    <property type="entry name" value="Periplasmic binding protein-like II"/>
    <property type="match status" value="2"/>
</dbReference>
<dbReference type="PROSITE" id="PS50931">
    <property type="entry name" value="HTH_LYSR"/>
    <property type="match status" value="1"/>
</dbReference>
<keyword evidence="3 7" id="KW-0238">DNA-binding</keyword>
<keyword evidence="2" id="KW-0805">Transcription regulation</keyword>
<evidence type="ECO:0000256" key="4">
    <source>
        <dbReference type="ARBA" id="ARBA00023163"/>
    </source>
</evidence>
<evidence type="ECO:0000256" key="1">
    <source>
        <dbReference type="ARBA" id="ARBA00009437"/>
    </source>
</evidence>
<sequence length="344" mass="38196">MHFNKLDLNLLVALDALLIEANISRAAARVRLSQSAMSNALARLRAFFDDELLVPVGRTLELTPRAKALKEAVRDVLMRVESAVAAEPQFDPSRSDRTFQLLVSDYTTVTLMPHLLALARRQSSTVHFLLCPLPHMDQPQRALGRGEADMMVVPRNYCSPDHPVEALFDEEYVCAVWNESRFARAGALSRDDYAAADHVEVQPSGIGQPTLDTWFLERSGMERRIEVRTFSFIAAPFLVLGTDRIATIQSRLGRMARQFLPLTIFEAPLPLPAMAQSMQWHKYRSRDPGLVWLRGLMHQAVEEMDGQAKSACPTFAPSTAPAAVPASASAGRTGKPPRRSPRSP</sequence>
<dbReference type="Pfam" id="PF00126">
    <property type="entry name" value="HTH_1"/>
    <property type="match status" value="1"/>
</dbReference>
<feature type="domain" description="HTH lysR-type" evidence="6">
    <location>
        <begin position="6"/>
        <end position="63"/>
    </location>
</feature>
<evidence type="ECO:0000259" key="6">
    <source>
        <dbReference type="PROSITE" id="PS50931"/>
    </source>
</evidence>
<evidence type="ECO:0000256" key="3">
    <source>
        <dbReference type="ARBA" id="ARBA00023125"/>
    </source>
</evidence>
<dbReference type="SUPFAM" id="SSF46785">
    <property type="entry name" value="Winged helix' DNA-binding domain"/>
    <property type="match status" value="1"/>
</dbReference>
<dbReference type="InterPro" id="IPR050389">
    <property type="entry name" value="LysR-type_TF"/>
</dbReference>
<dbReference type="InterPro" id="IPR000847">
    <property type="entry name" value="LysR_HTH_N"/>
</dbReference>
<feature type="compositionally biased region" description="Low complexity" evidence="5">
    <location>
        <begin position="310"/>
        <end position="330"/>
    </location>
</feature>
<dbReference type="InterPro" id="IPR036388">
    <property type="entry name" value="WH-like_DNA-bd_sf"/>
</dbReference>
<evidence type="ECO:0000313" key="7">
    <source>
        <dbReference type="EMBL" id="MDR6539042.1"/>
    </source>
</evidence>
<evidence type="ECO:0000313" key="8">
    <source>
        <dbReference type="Proteomes" id="UP001184230"/>
    </source>
</evidence>
<dbReference type="InterPro" id="IPR036390">
    <property type="entry name" value="WH_DNA-bd_sf"/>
</dbReference>
<feature type="region of interest" description="Disordered" evidence="5">
    <location>
        <begin position="310"/>
        <end position="344"/>
    </location>
</feature>
<comment type="caution">
    <text evidence="7">The sequence shown here is derived from an EMBL/GenBank/DDBJ whole genome shotgun (WGS) entry which is preliminary data.</text>
</comment>
<comment type="similarity">
    <text evidence="1">Belongs to the LysR transcriptional regulatory family.</text>
</comment>
<dbReference type="GO" id="GO:0003677">
    <property type="term" value="F:DNA binding"/>
    <property type="evidence" value="ECO:0007669"/>
    <property type="project" value="UniProtKB-KW"/>
</dbReference>
<dbReference type="SUPFAM" id="SSF53850">
    <property type="entry name" value="Periplasmic binding protein-like II"/>
    <property type="match status" value="1"/>
</dbReference>
<feature type="compositionally biased region" description="Basic residues" evidence="5">
    <location>
        <begin position="335"/>
        <end position="344"/>
    </location>
</feature>
<organism evidence="7 8">
    <name type="scientific">Variovorax soli</name>
    <dbReference type="NCBI Taxonomy" id="376815"/>
    <lineage>
        <taxon>Bacteria</taxon>
        <taxon>Pseudomonadati</taxon>
        <taxon>Pseudomonadota</taxon>
        <taxon>Betaproteobacteria</taxon>
        <taxon>Burkholderiales</taxon>
        <taxon>Comamonadaceae</taxon>
        <taxon>Variovorax</taxon>
    </lineage>
</organism>
<reference evidence="7 8" key="1">
    <citation type="submission" date="2023-07" db="EMBL/GenBank/DDBJ databases">
        <title>Sorghum-associated microbial communities from plants grown in Nebraska, USA.</title>
        <authorList>
            <person name="Schachtman D."/>
        </authorList>
    </citation>
    <scope>NUCLEOTIDE SEQUENCE [LARGE SCALE GENOMIC DNA]</scope>
    <source>
        <strain evidence="7 8">DS1781</strain>
    </source>
</reference>
<keyword evidence="8" id="KW-1185">Reference proteome</keyword>
<keyword evidence="4" id="KW-0804">Transcription</keyword>
<dbReference type="Proteomes" id="UP001184230">
    <property type="component" value="Unassembled WGS sequence"/>
</dbReference>
<accession>A0ABU1NKQ6</accession>
<evidence type="ECO:0000256" key="2">
    <source>
        <dbReference type="ARBA" id="ARBA00023015"/>
    </source>
</evidence>
<dbReference type="PANTHER" id="PTHR30118:SF6">
    <property type="entry name" value="HTH-TYPE TRANSCRIPTIONAL REGULATOR LEUO"/>
    <property type="match status" value="1"/>
</dbReference>
<dbReference type="PANTHER" id="PTHR30118">
    <property type="entry name" value="HTH-TYPE TRANSCRIPTIONAL REGULATOR LEUO-RELATED"/>
    <property type="match status" value="1"/>
</dbReference>
<gene>
    <name evidence="7" type="ORF">J2739_004837</name>
</gene>
<proteinExistence type="inferred from homology"/>
<protein>
    <submittedName>
        <fullName evidence="7">DNA-binding transcriptional LysR family regulator</fullName>
    </submittedName>
</protein>
<dbReference type="InterPro" id="IPR005119">
    <property type="entry name" value="LysR_subst-bd"/>
</dbReference>
<dbReference type="Pfam" id="PF03466">
    <property type="entry name" value="LysR_substrate"/>
    <property type="match status" value="1"/>
</dbReference>
<evidence type="ECO:0000256" key="5">
    <source>
        <dbReference type="SAM" id="MobiDB-lite"/>
    </source>
</evidence>
<dbReference type="EMBL" id="JAVDRF010000013">
    <property type="protein sequence ID" value="MDR6539042.1"/>
    <property type="molecule type" value="Genomic_DNA"/>
</dbReference>